<sequence length="474" mass="46771">MRRLAGNTGVALAVLCVAQFVVVLDATIVATALPTIGDELGFPPAQLGWVVTSYTVVLAGLLLLGGRLADARGARRVFRAGLVLFTAASLACALAWSPAVLVAARAVQGVGAALLSPAALSALSALVGGARSRGRALGWWTAAGAGGGASGWVLGGLVTELAGWRWVFAVNVPIGLVALLLARAALPVPSREPGSRSTRGRLDLRGSVLLTTGIALACLGCTLLGEHLTGVGGWVVAAAAVVVLVLAVGHERRVADPLVSGRLLRTPGVVVGNLTAATLTGSTTPAMLTAVLYVQQTTGLSPARGSLLFPAFNLAVIGGSLLGPVLLARAGVRLVLLTGSVAVVGGTALLLLLPAQGVPVVLLLAAFAVSGAGLGAASVASTTAGTASVGEADRGVAAGLLNSSAQLGQALGLAAVSPLVASAAPMTGYRLGFVAAALVGVAGAVIASGYGRRPAAADQRPGDRPHLTSVGREE</sequence>
<feature type="transmembrane region" description="Helical" evidence="8">
    <location>
        <begin position="137"/>
        <end position="158"/>
    </location>
</feature>
<feature type="transmembrane region" description="Helical" evidence="8">
    <location>
        <begin position="307"/>
        <end position="327"/>
    </location>
</feature>
<dbReference type="Gene3D" id="1.20.1720.10">
    <property type="entry name" value="Multidrug resistance protein D"/>
    <property type="match status" value="1"/>
</dbReference>
<feature type="compositionally biased region" description="Basic and acidic residues" evidence="7">
    <location>
        <begin position="460"/>
        <end position="474"/>
    </location>
</feature>
<organism evidence="10 11">
    <name type="scientific">Desertihabitans brevis</name>
    <dbReference type="NCBI Taxonomy" id="2268447"/>
    <lineage>
        <taxon>Bacteria</taxon>
        <taxon>Bacillati</taxon>
        <taxon>Actinomycetota</taxon>
        <taxon>Actinomycetes</taxon>
        <taxon>Propionibacteriales</taxon>
        <taxon>Propionibacteriaceae</taxon>
        <taxon>Desertihabitans</taxon>
    </lineage>
</organism>
<feature type="transmembrane region" description="Helical" evidence="8">
    <location>
        <begin position="270"/>
        <end position="295"/>
    </location>
</feature>
<evidence type="ECO:0000256" key="7">
    <source>
        <dbReference type="SAM" id="MobiDB-lite"/>
    </source>
</evidence>
<keyword evidence="4 8" id="KW-0812">Transmembrane</keyword>
<evidence type="ECO:0000256" key="6">
    <source>
        <dbReference type="ARBA" id="ARBA00023136"/>
    </source>
</evidence>
<dbReference type="CDD" id="cd17321">
    <property type="entry name" value="MFS_MMR_MDR_like"/>
    <property type="match status" value="1"/>
</dbReference>
<comment type="caution">
    <text evidence="10">The sequence shown here is derived from an EMBL/GenBank/DDBJ whole genome shotgun (WGS) entry which is preliminary data.</text>
</comment>
<feature type="transmembrane region" description="Helical" evidence="8">
    <location>
        <begin position="428"/>
        <end position="450"/>
    </location>
</feature>
<feature type="transmembrane region" description="Helical" evidence="8">
    <location>
        <begin position="45"/>
        <end position="65"/>
    </location>
</feature>
<dbReference type="InterPro" id="IPR011701">
    <property type="entry name" value="MFS"/>
</dbReference>
<dbReference type="SUPFAM" id="SSF103473">
    <property type="entry name" value="MFS general substrate transporter"/>
    <property type="match status" value="1"/>
</dbReference>
<dbReference type="InterPro" id="IPR020846">
    <property type="entry name" value="MFS_dom"/>
</dbReference>
<feature type="transmembrane region" description="Helical" evidence="8">
    <location>
        <begin position="231"/>
        <end position="249"/>
    </location>
</feature>
<protein>
    <submittedName>
        <fullName evidence="10">MFS transporter</fullName>
    </submittedName>
</protein>
<dbReference type="GO" id="GO:0005886">
    <property type="term" value="C:plasma membrane"/>
    <property type="evidence" value="ECO:0007669"/>
    <property type="project" value="UniProtKB-SubCell"/>
</dbReference>
<feature type="transmembrane region" description="Helical" evidence="8">
    <location>
        <begin position="109"/>
        <end position="130"/>
    </location>
</feature>
<evidence type="ECO:0000256" key="8">
    <source>
        <dbReference type="SAM" id="Phobius"/>
    </source>
</evidence>
<accession>A0A367YVR5</accession>
<proteinExistence type="predicted"/>
<dbReference type="PANTHER" id="PTHR42718">
    <property type="entry name" value="MAJOR FACILITATOR SUPERFAMILY MULTIDRUG TRANSPORTER MFSC"/>
    <property type="match status" value="1"/>
</dbReference>
<feature type="domain" description="Major facilitator superfamily (MFS) profile" evidence="9">
    <location>
        <begin position="11"/>
        <end position="455"/>
    </location>
</feature>
<evidence type="ECO:0000256" key="4">
    <source>
        <dbReference type="ARBA" id="ARBA00022692"/>
    </source>
</evidence>
<feature type="transmembrane region" description="Helical" evidence="8">
    <location>
        <begin position="334"/>
        <end position="355"/>
    </location>
</feature>
<dbReference type="Gene3D" id="1.20.1250.20">
    <property type="entry name" value="MFS general substrate transporter like domains"/>
    <property type="match status" value="1"/>
</dbReference>
<dbReference type="Pfam" id="PF07690">
    <property type="entry name" value="MFS_1"/>
    <property type="match status" value="2"/>
</dbReference>
<evidence type="ECO:0000256" key="1">
    <source>
        <dbReference type="ARBA" id="ARBA00004651"/>
    </source>
</evidence>
<name>A0A367YVR5_9ACTN</name>
<evidence type="ECO:0000256" key="2">
    <source>
        <dbReference type="ARBA" id="ARBA00022448"/>
    </source>
</evidence>
<feature type="transmembrane region" description="Helical" evidence="8">
    <location>
        <begin position="12"/>
        <end position="33"/>
    </location>
</feature>
<feature type="transmembrane region" description="Helical" evidence="8">
    <location>
        <begin position="77"/>
        <end position="97"/>
    </location>
</feature>
<gene>
    <name evidence="10" type="ORF">DT076_08105</name>
</gene>
<evidence type="ECO:0000313" key="10">
    <source>
        <dbReference type="EMBL" id="RCK69964.1"/>
    </source>
</evidence>
<feature type="transmembrane region" description="Helical" evidence="8">
    <location>
        <begin position="361"/>
        <end position="384"/>
    </location>
</feature>
<feature type="region of interest" description="Disordered" evidence="7">
    <location>
        <begin position="453"/>
        <end position="474"/>
    </location>
</feature>
<evidence type="ECO:0000256" key="3">
    <source>
        <dbReference type="ARBA" id="ARBA00022475"/>
    </source>
</evidence>
<comment type="subcellular location">
    <subcellularLocation>
        <location evidence="1">Cell membrane</location>
        <topology evidence="1">Multi-pass membrane protein</topology>
    </subcellularLocation>
</comment>
<dbReference type="GO" id="GO:0022857">
    <property type="term" value="F:transmembrane transporter activity"/>
    <property type="evidence" value="ECO:0007669"/>
    <property type="project" value="InterPro"/>
</dbReference>
<dbReference type="InterPro" id="IPR036259">
    <property type="entry name" value="MFS_trans_sf"/>
</dbReference>
<dbReference type="EMBL" id="QOUI01000004">
    <property type="protein sequence ID" value="RCK69964.1"/>
    <property type="molecule type" value="Genomic_DNA"/>
</dbReference>
<dbReference type="PROSITE" id="PS50850">
    <property type="entry name" value="MFS"/>
    <property type="match status" value="1"/>
</dbReference>
<evidence type="ECO:0000313" key="11">
    <source>
        <dbReference type="Proteomes" id="UP000252770"/>
    </source>
</evidence>
<keyword evidence="5 8" id="KW-1133">Transmembrane helix</keyword>
<dbReference type="RefSeq" id="WP_114126150.1">
    <property type="nucleotide sequence ID" value="NZ_QOUI01000004.1"/>
</dbReference>
<evidence type="ECO:0000256" key="5">
    <source>
        <dbReference type="ARBA" id="ARBA00022989"/>
    </source>
</evidence>
<keyword evidence="6 8" id="KW-0472">Membrane</keyword>
<dbReference type="Proteomes" id="UP000252770">
    <property type="component" value="Unassembled WGS sequence"/>
</dbReference>
<reference evidence="10 11" key="1">
    <citation type="submission" date="2018-07" db="EMBL/GenBank/DDBJ databases">
        <title>Desertimonas flava gen. nov. sp. nov.</title>
        <authorList>
            <person name="Liu S."/>
        </authorList>
    </citation>
    <scope>NUCLEOTIDE SEQUENCE [LARGE SCALE GENOMIC DNA]</scope>
    <source>
        <strain evidence="10 11">16Sb5-5</strain>
    </source>
</reference>
<keyword evidence="3" id="KW-1003">Cell membrane</keyword>
<keyword evidence="2" id="KW-0813">Transport</keyword>
<evidence type="ECO:0000259" key="9">
    <source>
        <dbReference type="PROSITE" id="PS50850"/>
    </source>
</evidence>
<dbReference type="AlphaFoldDB" id="A0A367YVR5"/>
<feature type="transmembrane region" description="Helical" evidence="8">
    <location>
        <begin position="164"/>
        <end position="186"/>
    </location>
</feature>
<dbReference type="PANTHER" id="PTHR42718:SF46">
    <property type="entry name" value="BLR6921 PROTEIN"/>
    <property type="match status" value="1"/>
</dbReference>
<feature type="transmembrane region" description="Helical" evidence="8">
    <location>
        <begin position="207"/>
        <end position="225"/>
    </location>
</feature>
<keyword evidence="11" id="KW-1185">Reference proteome</keyword>
<feature type="transmembrane region" description="Helical" evidence="8">
    <location>
        <begin position="396"/>
        <end position="416"/>
    </location>
</feature>